<reference evidence="5" key="1">
    <citation type="submission" date="2020-03" db="EMBL/GenBank/DDBJ databases">
        <title>The deep terrestrial virosphere.</title>
        <authorList>
            <person name="Holmfeldt K."/>
            <person name="Nilsson E."/>
            <person name="Simone D."/>
            <person name="Lopez-Fernandez M."/>
            <person name="Wu X."/>
            <person name="de Brujin I."/>
            <person name="Lundin D."/>
            <person name="Andersson A."/>
            <person name="Bertilsson S."/>
            <person name="Dopson M."/>
        </authorList>
    </citation>
    <scope>NUCLEOTIDE SEQUENCE</scope>
    <source>
        <strain evidence="5">MM415B03409</strain>
    </source>
</reference>
<evidence type="ECO:0000256" key="1">
    <source>
        <dbReference type="ARBA" id="ARBA00022723"/>
    </source>
</evidence>
<dbReference type="GO" id="GO:0008270">
    <property type="term" value="F:zinc ion binding"/>
    <property type="evidence" value="ECO:0007669"/>
    <property type="project" value="UniProtKB-KW"/>
</dbReference>
<dbReference type="GO" id="GO:0003677">
    <property type="term" value="F:DNA binding"/>
    <property type="evidence" value="ECO:0007669"/>
    <property type="project" value="InterPro"/>
</dbReference>
<dbReference type="InterPro" id="IPR036977">
    <property type="entry name" value="DNA_primase_Znf_CHC2"/>
</dbReference>
<dbReference type="Pfam" id="PF01807">
    <property type="entry name" value="Zn_ribbon_DnaG"/>
    <property type="match status" value="1"/>
</dbReference>
<accession>A0A6M3LDR2</accession>
<dbReference type="InterPro" id="IPR050219">
    <property type="entry name" value="DnaG_primase"/>
</dbReference>
<dbReference type="GO" id="GO:0003899">
    <property type="term" value="F:DNA-directed RNA polymerase activity"/>
    <property type="evidence" value="ECO:0007669"/>
    <property type="project" value="InterPro"/>
</dbReference>
<dbReference type="InterPro" id="IPR002694">
    <property type="entry name" value="Znf_CHC2"/>
</dbReference>
<evidence type="ECO:0000259" key="4">
    <source>
        <dbReference type="SMART" id="SM00400"/>
    </source>
</evidence>
<name>A0A6M3LDR2_9ZZZZ</name>
<protein>
    <submittedName>
        <fullName evidence="5">Putative primase</fullName>
    </submittedName>
</protein>
<dbReference type="PANTHER" id="PTHR30313">
    <property type="entry name" value="DNA PRIMASE"/>
    <property type="match status" value="1"/>
</dbReference>
<proteinExistence type="predicted"/>
<dbReference type="PANTHER" id="PTHR30313:SF2">
    <property type="entry name" value="DNA PRIMASE"/>
    <property type="match status" value="1"/>
</dbReference>
<dbReference type="SUPFAM" id="SSF56731">
    <property type="entry name" value="DNA primase core"/>
    <property type="match status" value="1"/>
</dbReference>
<gene>
    <name evidence="5" type="ORF">MM415B03409_0010</name>
</gene>
<keyword evidence="3" id="KW-0862">Zinc</keyword>
<evidence type="ECO:0000313" key="5">
    <source>
        <dbReference type="EMBL" id="QJA91305.1"/>
    </source>
</evidence>
<dbReference type="GO" id="GO:0005737">
    <property type="term" value="C:cytoplasm"/>
    <property type="evidence" value="ECO:0007669"/>
    <property type="project" value="TreeGrafter"/>
</dbReference>
<organism evidence="5">
    <name type="scientific">viral metagenome</name>
    <dbReference type="NCBI Taxonomy" id="1070528"/>
    <lineage>
        <taxon>unclassified sequences</taxon>
        <taxon>metagenomes</taxon>
        <taxon>organismal metagenomes</taxon>
    </lineage>
</organism>
<dbReference type="Gene3D" id="3.40.1360.10">
    <property type="match status" value="1"/>
</dbReference>
<dbReference type="SMART" id="SM00400">
    <property type="entry name" value="ZnF_CHCC"/>
    <property type="match status" value="1"/>
</dbReference>
<dbReference type="AlphaFoldDB" id="A0A6M3LDR2"/>
<evidence type="ECO:0000256" key="2">
    <source>
        <dbReference type="ARBA" id="ARBA00022771"/>
    </source>
</evidence>
<dbReference type="SUPFAM" id="SSF57783">
    <property type="entry name" value="Zinc beta-ribbon"/>
    <property type="match status" value="1"/>
</dbReference>
<keyword evidence="2" id="KW-0863">Zinc-finger</keyword>
<feature type="domain" description="Zinc finger CHC2-type" evidence="4">
    <location>
        <begin position="36"/>
        <end position="92"/>
    </location>
</feature>
<evidence type="ECO:0000256" key="3">
    <source>
        <dbReference type="ARBA" id="ARBA00022833"/>
    </source>
</evidence>
<keyword evidence="1" id="KW-0479">Metal-binding</keyword>
<sequence length="309" mass="35748">MSSLLYKKIDGFDVRAWLDDINIPYRTEGRNIGQGWLGLQCPFCDDHSNHFGIAYTTTKHYNCWICGEKGSVIKLIMALEKCTYTAAMKIIDEYQDYQTTQLRQDIQIRYKESIVPKSISNVWPNKYLDYLRNRRYDPDVLIPKYGLQAFPYFGLNAWRIYIPCSYQKHVVNYTSIDITGTKKKQKYKHCPNDKAIIPMKNLLYNMDNITGRRVIIVEGVTDVWRLGDGAIATMGIEFTRNQMVLLKKLSPQKIHIIFDAEPLAQKKAIQLSDYLIFYGGLDSEVLTLPSGDPDDLSDEQAQYIKKQLL</sequence>
<dbReference type="Gene3D" id="3.90.580.10">
    <property type="entry name" value="Zinc finger, CHC2-type domain"/>
    <property type="match status" value="1"/>
</dbReference>
<dbReference type="EMBL" id="MT142977">
    <property type="protein sequence ID" value="QJA91305.1"/>
    <property type="molecule type" value="Genomic_DNA"/>
</dbReference>
<dbReference type="GO" id="GO:0006269">
    <property type="term" value="P:DNA replication, synthesis of primer"/>
    <property type="evidence" value="ECO:0007669"/>
    <property type="project" value="TreeGrafter"/>
</dbReference>